<evidence type="ECO:0000313" key="1">
    <source>
        <dbReference type="EMBL" id="ATC81076.1"/>
    </source>
</evidence>
<reference evidence="1" key="1">
    <citation type="submission" date="2015-03" db="EMBL/GenBank/DDBJ databases">
        <authorList>
            <person name="Xie B.-B."/>
            <person name="Rong J.-C."/>
            <person name="Qin Q.-L."/>
            <person name="Zhang Y.-Z."/>
        </authorList>
    </citation>
    <scope>NUCLEOTIDE SEQUENCE</scope>
    <source>
        <strain evidence="1">DSM 14585</strain>
    </source>
</reference>
<sequence>MKLKQLFILPLCSLALTGCGGSDDKPTTQVEPLQDTTPPIITLTSGAEIEVEVHTDFVEPGYSVSDDTDADVTVSIDSNVDSSILGSYTITYSATDKAGNSVEVVRTVRVVDTTAPVITLLNEEPLTLEQGTEYREYGAQAVDNYDNEVEVTISNSIDLAQPGNYTVVYSATDSSNNTATVEKQVTVSPATITVTIDSFGEGSVELLNHASPLICTSSNVCSIDIEQGTALSLKATPTNGWQFLSWRGCETAQDANVCQLTPQRDTSLSLTFSPNESGVDLTLADNVVVLDEQQKASIRDYNETTGVITFDGNAELSNVVIGSILVSNGINDGEGLKHFFLKRVVEILGNQGSLRVIKTEEATLDQLITEGTIVYQQVLTADSVQQSTLPQGIKVLPVQQTAEPQNEVASATPIELAVTNLILHDADGDIGTKDDQISASGGIKLTVNPDFSLKVDFPSTISHFRSVAHIDVDSELGLDIGGPVNVAALKESVTLPIRFSPITLGIIVIQPEVQLSLVADASVGMALKPRLVAKLDIVAGAQYTESKGFEEIKELDFDVDANDPFTTIDFKAEAKAGPEVAYFSRLYGIAGPGVGNSLKLGVEAIPLVNNNNCVFDVNTFLELDISFKGSFSLITKKFDYTSSLFKFKKQIDSLSRSCGTTGLNAPTELTVTTTGNESFILDWDFIESDADISYKIYRDSVFLENGIYGSQYEDSNVSANKQYCYFVIAEDDLGNESPASNEVCAVVTALDSTKPTAPTQVSAEPLSSTAIKLTWSGATDETGVTGYTVYAYDGDTTYAKEVSVDPMATILQLAPNTEYCYSIAAFDARGNRSELSQSACATTNTKEESEWSMFIACTGRDYVVEEQFDLDQNLTSEVFVFGKAQDYDGSPMNYSLFGVYTDTSGTFNGEINWSFEDSNNLRKDEFIVDLSSGDTGDVAMDQTLVTGCDAVIRFMSTKDQEPSSIPEVRSMKNNNLGEIIGGFGYQ</sequence>
<organism evidence="1 2">
    <name type="scientific">Pseudoalteromonas agarivorans DSM 14585</name>
    <dbReference type="NCBI Taxonomy" id="1312369"/>
    <lineage>
        <taxon>Bacteria</taxon>
        <taxon>Pseudomonadati</taxon>
        <taxon>Pseudomonadota</taxon>
        <taxon>Gammaproteobacteria</taxon>
        <taxon>Alteromonadales</taxon>
        <taxon>Pseudoalteromonadaceae</taxon>
        <taxon>Pseudoalteromonas</taxon>
    </lineage>
</organism>
<keyword evidence="2" id="KW-1185">Reference proteome</keyword>
<protein>
    <submittedName>
        <fullName evidence="1">Uncharacterized protein</fullName>
    </submittedName>
</protein>
<dbReference type="Proteomes" id="UP000217277">
    <property type="component" value="Chromosome I"/>
</dbReference>
<dbReference type="EMBL" id="CP011011">
    <property type="protein sequence ID" value="ATC81076.1"/>
    <property type="molecule type" value="Genomic_DNA"/>
</dbReference>
<accession>A0ACA8DSK9</accession>
<name>A0ACA8DSK9_9GAMM</name>
<evidence type="ECO:0000313" key="2">
    <source>
        <dbReference type="Proteomes" id="UP000217277"/>
    </source>
</evidence>
<proteinExistence type="predicted"/>
<gene>
    <name evidence="1" type="ORF">PAGA_a0526</name>
</gene>